<feature type="binding site" evidence="3">
    <location>
        <position position="402"/>
    </location>
    <ligand>
        <name>CoA</name>
        <dbReference type="ChEBI" id="CHEBI:57287"/>
    </ligand>
</feature>
<dbReference type="AlphaFoldDB" id="A0A7W6JXX5"/>
<proteinExistence type="inferred from homology"/>
<feature type="binding site" evidence="3">
    <location>
        <position position="378"/>
    </location>
    <ligand>
        <name>CoA</name>
        <dbReference type="ChEBI" id="CHEBI:57287"/>
    </ligand>
</feature>
<comment type="caution">
    <text evidence="6">The sequence shown here is derived from an EMBL/GenBank/DDBJ whole genome shotgun (WGS) entry which is preliminary data.</text>
</comment>
<dbReference type="GO" id="GO:0006084">
    <property type="term" value="P:acetyl-CoA metabolic process"/>
    <property type="evidence" value="ECO:0007669"/>
    <property type="project" value="InterPro"/>
</dbReference>
<feature type="domain" description="Acetyl-CoA hydrolase/transferase C-terminal" evidence="5">
    <location>
        <begin position="323"/>
        <end position="463"/>
    </location>
</feature>
<feature type="domain" description="Acetyl-CoA hydrolase/transferase N-terminal" evidence="4">
    <location>
        <begin position="8"/>
        <end position="216"/>
    </location>
</feature>
<sequence>MLRDRVRRKALLDKVVSAEEAASLVKNGSRLGMSGFTRAGEAKVVPPALVERAKNDGLKIELFTGASLGNDMDGKMAAAHLLTRRSPFQADPVMRKAINNGEIMFIDQHLSLTAEAMRADQIKKVDTAVIEACAITEDGYIVPTSSVGNSATFALDADQVIVELNLAHTDQLEGMHDVYIPEKRPNRTPIRINSTMDRIGVPYFAVDPSKIAAIVETNIPDSAANNLPPDEETAQIAGHLLDFLKNEVKQGRLTHSLRPMQCGIGTIANAVMSGFQDSPFYDLEMYSEVLQDSTFELFESGKLLRASTTSFSLSAATNDHVMANLASFKEKIVLRPQEISNNPEISRRLGLICINTALEFDIYGNVNSTHVGGTHMMNGIGGSGDFARSGQMSIFVTKSIAKEGKISSIVPMVAHIDHTEHDVAVVATEIGLADLRGLAPRERAPLIIKNCVHPLYRDMITDYYERAVKRGGHTPHLLEEAFSWHVNLASKGTML</sequence>
<evidence type="ECO:0000259" key="4">
    <source>
        <dbReference type="Pfam" id="PF02550"/>
    </source>
</evidence>
<comment type="similarity">
    <text evidence="1">Belongs to the acetyl-CoA hydrolase/transferase family.</text>
</comment>
<keyword evidence="6" id="KW-0808">Transferase</keyword>
<evidence type="ECO:0000256" key="3">
    <source>
        <dbReference type="PIRSR" id="PIRSR617821-2"/>
    </source>
</evidence>
<dbReference type="GO" id="GO:0006083">
    <property type="term" value="P:acetate metabolic process"/>
    <property type="evidence" value="ECO:0007669"/>
    <property type="project" value="InterPro"/>
</dbReference>
<keyword evidence="7" id="KW-1185">Reference proteome</keyword>
<evidence type="ECO:0000313" key="7">
    <source>
        <dbReference type="Proteomes" id="UP000584824"/>
    </source>
</evidence>
<gene>
    <name evidence="6" type="ORF">GGQ66_000078</name>
</gene>
<dbReference type="RefSeq" id="WP_183788281.1">
    <property type="nucleotide sequence ID" value="NZ_JACIDU010000001.1"/>
</dbReference>
<feature type="binding site" evidence="3">
    <location>
        <position position="382"/>
    </location>
    <ligand>
        <name>CoA</name>
        <dbReference type="ChEBI" id="CHEBI:57287"/>
    </ligand>
</feature>
<evidence type="ECO:0000313" key="6">
    <source>
        <dbReference type="EMBL" id="MBB4101562.1"/>
    </source>
</evidence>
<dbReference type="PANTHER" id="PTHR43609:SF1">
    <property type="entry name" value="ACETYL-COA HYDROLASE"/>
    <property type="match status" value="1"/>
</dbReference>
<dbReference type="GO" id="GO:0008775">
    <property type="term" value="F:acetate CoA-transferase activity"/>
    <property type="evidence" value="ECO:0007669"/>
    <property type="project" value="InterPro"/>
</dbReference>
<dbReference type="SUPFAM" id="SSF100950">
    <property type="entry name" value="NagB/RpiA/CoA transferase-like"/>
    <property type="match status" value="2"/>
</dbReference>
<accession>A0A7W6JXX5</accession>
<dbReference type="InterPro" id="IPR026888">
    <property type="entry name" value="AcetylCoA_hyd_C"/>
</dbReference>
<dbReference type="PANTHER" id="PTHR43609">
    <property type="entry name" value="ACETYL-COA HYDROLASE"/>
    <property type="match status" value="1"/>
</dbReference>
<dbReference type="Pfam" id="PF02550">
    <property type="entry name" value="AcetylCoA_hydro"/>
    <property type="match status" value="1"/>
</dbReference>
<dbReference type="Proteomes" id="UP000584824">
    <property type="component" value="Unassembled WGS sequence"/>
</dbReference>
<evidence type="ECO:0000256" key="1">
    <source>
        <dbReference type="ARBA" id="ARBA00009632"/>
    </source>
</evidence>
<dbReference type="EMBL" id="JACIDU010000001">
    <property type="protein sequence ID" value="MBB4101562.1"/>
    <property type="molecule type" value="Genomic_DNA"/>
</dbReference>
<dbReference type="Pfam" id="PF13336">
    <property type="entry name" value="AcetylCoA_hyd_C"/>
    <property type="match status" value="1"/>
</dbReference>
<dbReference type="InterPro" id="IPR017821">
    <property type="entry name" value="Succinate_CoA_transferase"/>
</dbReference>
<dbReference type="GO" id="GO:0003986">
    <property type="term" value="F:acetyl-CoA hydrolase activity"/>
    <property type="evidence" value="ECO:0007669"/>
    <property type="project" value="TreeGrafter"/>
</dbReference>
<dbReference type="InterPro" id="IPR046433">
    <property type="entry name" value="ActCoA_hydro"/>
</dbReference>
<name>A0A7W6JXX5_9HYPH</name>
<evidence type="ECO:0000259" key="5">
    <source>
        <dbReference type="Pfam" id="PF13336"/>
    </source>
</evidence>
<dbReference type="FunFam" id="3.40.1080.20:FF:000001">
    <property type="entry name" value="Acetyl-CoA hydrolase Ach1"/>
    <property type="match status" value="1"/>
</dbReference>
<organism evidence="6 7">
    <name type="scientific">Allorhizobium borbori</name>
    <dbReference type="NCBI Taxonomy" id="485907"/>
    <lineage>
        <taxon>Bacteria</taxon>
        <taxon>Pseudomonadati</taxon>
        <taxon>Pseudomonadota</taxon>
        <taxon>Alphaproteobacteria</taxon>
        <taxon>Hyphomicrobiales</taxon>
        <taxon>Rhizobiaceae</taxon>
        <taxon>Rhizobium/Agrobacterium group</taxon>
        <taxon>Allorhizobium</taxon>
    </lineage>
</organism>
<dbReference type="EC" id="2.8.3.18" evidence="6"/>
<dbReference type="Gene3D" id="3.40.1080.10">
    <property type="entry name" value="Glutaconate Coenzyme A-transferase"/>
    <property type="match status" value="1"/>
</dbReference>
<feature type="active site" description="5-glutamyl coenzyme A thioester intermediate" evidence="2">
    <location>
        <position position="288"/>
    </location>
</feature>
<dbReference type="InterPro" id="IPR037171">
    <property type="entry name" value="NagB/RpiA_transferase-like"/>
</dbReference>
<dbReference type="NCBIfam" id="TIGR03458">
    <property type="entry name" value="YgfH_subfam"/>
    <property type="match status" value="1"/>
</dbReference>
<evidence type="ECO:0000256" key="2">
    <source>
        <dbReference type="PIRSR" id="PIRSR617821-1"/>
    </source>
</evidence>
<protein>
    <submittedName>
        <fullName evidence="6">Succinyl-CoA:acetate CoA-transferase</fullName>
        <ecNumber evidence="6">2.8.3.18</ecNumber>
    </submittedName>
</protein>
<reference evidence="6 7" key="1">
    <citation type="submission" date="2020-08" db="EMBL/GenBank/DDBJ databases">
        <title>Genomic Encyclopedia of Type Strains, Phase IV (KMG-IV): sequencing the most valuable type-strain genomes for metagenomic binning, comparative biology and taxonomic classification.</title>
        <authorList>
            <person name="Goeker M."/>
        </authorList>
    </citation>
    <scope>NUCLEOTIDE SEQUENCE [LARGE SCALE GENOMIC DNA]</scope>
    <source>
        <strain evidence="6 7">DSM 26385</strain>
    </source>
</reference>
<dbReference type="InterPro" id="IPR003702">
    <property type="entry name" value="ActCoA_hydro_N"/>
</dbReference>
<dbReference type="Gene3D" id="3.40.1080.20">
    <property type="entry name" value="Acetyl-CoA hydrolase/transferase C-terminal domain"/>
    <property type="match status" value="1"/>
</dbReference>
<dbReference type="InterPro" id="IPR038460">
    <property type="entry name" value="AcetylCoA_hyd_C_sf"/>
</dbReference>